<dbReference type="GO" id="GO:0046168">
    <property type="term" value="P:glycerol-3-phosphate catabolic process"/>
    <property type="evidence" value="ECO:0007669"/>
    <property type="project" value="TreeGrafter"/>
</dbReference>
<feature type="domain" description="Alpha-glycerophosphate oxidase C-terminal" evidence="7">
    <location>
        <begin position="387"/>
        <end position="483"/>
    </location>
</feature>
<evidence type="ECO:0000259" key="6">
    <source>
        <dbReference type="Pfam" id="PF01266"/>
    </source>
</evidence>
<dbReference type="GO" id="GO:0004368">
    <property type="term" value="F:glycerol-3-phosphate dehydrogenase (quinone) activity"/>
    <property type="evidence" value="ECO:0007669"/>
    <property type="project" value="UniProtKB-EC"/>
</dbReference>
<keyword evidence="3" id="KW-0285">Flavoprotein</keyword>
<protein>
    <submittedName>
        <fullName evidence="8">Glycerol-3-phosphate dehydrogenase</fullName>
        <ecNumber evidence="8">1.1.5.3</ecNumber>
    </submittedName>
</protein>
<keyword evidence="4" id="KW-0274">FAD</keyword>
<dbReference type="NCBIfam" id="NF008899">
    <property type="entry name" value="PRK12266.1"/>
    <property type="match status" value="1"/>
</dbReference>
<dbReference type="Gene3D" id="6.10.250.1890">
    <property type="match status" value="1"/>
</dbReference>
<name>A0A7S8C3Y4_9HYPH</name>
<sequence>MGDVPYDIAIVGGGVNGCSIARDAAGRGLKVFLCEMGDLAGGTSSASTKLIHGGLRYLEQFEFRLVREALAEREILLRSAPHIVWPLRFVLPYSEGLRPEWMIRLGLFLYDRLGGRRLLPPSRRVDLRRDPAGAPLRPAFATGFEYSDCWVEDSRLVVLNAVDAAERGADIRTRTECLSAERGAEGWTLTCRAQGERQAFAVHATTLVNATGPWIGGVLADRLHATAAAPVRLVKGSHIVVRRLFDGPQAYIVQNDDGRIVFAIPYERDFTLIGTTDVDYEGDPARAAISHEETDYLLAAMATYFRTPVTRDDVVHSYSGVRPLFDEGTAEARSASRDYVLDLDAPSQAPALLNVFGGKITTSRTLAEAALDRLSDHLPATAGPAWTASAPLPGGDFPVDGFGREVRSLLKACPVLAEPHARRLVRAYGTRAAAIVEGVKQTGDLGIRFGADLHEREVAYLMKAEWAVTAEDVLWRRSRLGLHVGPEDARRLEDWMRQASRARTVPAG</sequence>
<reference evidence="8 9" key="1">
    <citation type="submission" date="2020-06" db="EMBL/GenBank/DDBJ databases">
        <title>Genome sequence of 2 isolates from Red Sea Mangroves.</title>
        <authorList>
            <person name="Sefrji F."/>
            <person name="Michoud G."/>
            <person name="Merlino G."/>
            <person name="Daffonchio D."/>
        </authorList>
    </citation>
    <scope>NUCLEOTIDE SEQUENCE [LARGE SCALE GENOMIC DNA]</scope>
    <source>
        <strain evidence="8 9">R1DC25</strain>
    </source>
</reference>
<evidence type="ECO:0000256" key="5">
    <source>
        <dbReference type="ARBA" id="ARBA00023002"/>
    </source>
</evidence>
<evidence type="ECO:0000313" key="8">
    <source>
        <dbReference type="EMBL" id="QPC42877.1"/>
    </source>
</evidence>
<dbReference type="AlphaFoldDB" id="A0A7S8C3Y4"/>
<dbReference type="InterPro" id="IPR038299">
    <property type="entry name" value="DAO_C_sf"/>
</dbReference>
<dbReference type="KEGG" id="kmn:HW532_09350"/>
<dbReference type="RefSeq" id="WP_213164116.1">
    <property type="nucleotide sequence ID" value="NZ_CP058214.1"/>
</dbReference>
<dbReference type="Pfam" id="PF16901">
    <property type="entry name" value="DAO_C"/>
    <property type="match status" value="1"/>
</dbReference>
<dbReference type="Pfam" id="PF01266">
    <property type="entry name" value="DAO"/>
    <property type="match status" value="1"/>
</dbReference>
<dbReference type="SUPFAM" id="SSF51905">
    <property type="entry name" value="FAD/NAD(P)-binding domain"/>
    <property type="match status" value="1"/>
</dbReference>
<comment type="cofactor">
    <cofactor evidence="1">
        <name>FAD</name>
        <dbReference type="ChEBI" id="CHEBI:57692"/>
    </cofactor>
</comment>
<proteinExistence type="inferred from homology"/>
<evidence type="ECO:0000256" key="4">
    <source>
        <dbReference type="ARBA" id="ARBA00022827"/>
    </source>
</evidence>
<dbReference type="PANTHER" id="PTHR11985">
    <property type="entry name" value="GLYCEROL-3-PHOSPHATE DEHYDROGENASE"/>
    <property type="match status" value="1"/>
</dbReference>
<dbReference type="InterPro" id="IPR000447">
    <property type="entry name" value="G3P_DH_FAD-dep"/>
</dbReference>
<dbReference type="InterPro" id="IPR031656">
    <property type="entry name" value="DAO_C"/>
</dbReference>
<feature type="domain" description="FAD dependent oxidoreductase" evidence="6">
    <location>
        <begin position="7"/>
        <end position="328"/>
    </location>
</feature>
<dbReference type="Gene3D" id="3.50.50.60">
    <property type="entry name" value="FAD/NAD(P)-binding domain"/>
    <property type="match status" value="1"/>
</dbReference>
<dbReference type="Gene3D" id="3.30.9.10">
    <property type="entry name" value="D-Amino Acid Oxidase, subunit A, domain 2"/>
    <property type="match status" value="1"/>
</dbReference>
<evidence type="ECO:0000256" key="3">
    <source>
        <dbReference type="ARBA" id="ARBA00022630"/>
    </source>
</evidence>
<keyword evidence="5 8" id="KW-0560">Oxidoreductase</keyword>
<comment type="similarity">
    <text evidence="2">Belongs to the FAD-dependent glycerol-3-phosphate dehydrogenase family.</text>
</comment>
<evidence type="ECO:0000259" key="7">
    <source>
        <dbReference type="Pfam" id="PF16901"/>
    </source>
</evidence>
<dbReference type="NCBIfam" id="NF009906">
    <property type="entry name" value="PRK13369.1"/>
    <property type="match status" value="1"/>
</dbReference>
<keyword evidence="9" id="KW-1185">Reference proteome</keyword>
<dbReference type="Proteomes" id="UP000593594">
    <property type="component" value="Chromosome"/>
</dbReference>
<dbReference type="Gene3D" id="1.10.8.870">
    <property type="entry name" value="Alpha-glycerophosphate oxidase, cap domain"/>
    <property type="match status" value="1"/>
</dbReference>
<dbReference type="PRINTS" id="PR01001">
    <property type="entry name" value="FADG3PDH"/>
</dbReference>
<evidence type="ECO:0000313" key="9">
    <source>
        <dbReference type="Proteomes" id="UP000593594"/>
    </source>
</evidence>
<dbReference type="EMBL" id="CP058214">
    <property type="protein sequence ID" value="QPC42877.1"/>
    <property type="molecule type" value="Genomic_DNA"/>
</dbReference>
<accession>A0A7S8C3Y4</accession>
<dbReference type="PANTHER" id="PTHR11985:SF15">
    <property type="entry name" value="GLYCEROL-3-PHOSPHATE DEHYDROGENASE, MITOCHONDRIAL"/>
    <property type="match status" value="1"/>
</dbReference>
<dbReference type="InterPro" id="IPR006076">
    <property type="entry name" value="FAD-dep_OxRdtase"/>
</dbReference>
<dbReference type="EC" id="1.1.5.3" evidence="8"/>
<dbReference type="InterPro" id="IPR036188">
    <property type="entry name" value="FAD/NAD-bd_sf"/>
</dbReference>
<evidence type="ECO:0000256" key="1">
    <source>
        <dbReference type="ARBA" id="ARBA00001974"/>
    </source>
</evidence>
<organism evidence="8 9">
    <name type="scientific">Kaustia mangrovi</name>
    <dbReference type="NCBI Taxonomy" id="2593653"/>
    <lineage>
        <taxon>Bacteria</taxon>
        <taxon>Pseudomonadati</taxon>
        <taxon>Pseudomonadota</taxon>
        <taxon>Alphaproteobacteria</taxon>
        <taxon>Hyphomicrobiales</taxon>
        <taxon>Parvibaculaceae</taxon>
        <taxon>Kaustia</taxon>
    </lineage>
</organism>
<evidence type="ECO:0000256" key="2">
    <source>
        <dbReference type="ARBA" id="ARBA00007330"/>
    </source>
</evidence>
<gene>
    <name evidence="8" type="primary">glpD</name>
    <name evidence="8" type="ORF">HW532_09350</name>
</gene>